<evidence type="ECO:0000313" key="1">
    <source>
        <dbReference type="EMBL" id="PKW25815.1"/>
    </source>
</evidence>
<dbReference type="GO" id="GO:0016301">
    <property type="term" value="F:kinase activity"/>
    <property type="evidence" value="ECO:0007669"/>
    <property type="project" value="UniProtKB-KW"/>
</dbReference>
<comment type="caution">
    <text evidence="1">The sequence shown here is derived from an EMBL/GenBank/DDBJ whole genome shotgun (WGS) entry which is preliminary data.</text>
</comment>
<dbReference type="Proteomes" id="UP000233781">
    <property type="component" value="Unassembled WGS sequence"/>
</dbReference>
<keyword evidence="1" id="KW-0808">Transferase</keyword>
<proteinExistence type="predicted"/>
<dbReference type="OrthoDB" id="3638028at2"/>
<name>A0A2N3YG43_9MICO</name>
<dbReference type="EMBL" id="PJNE01000001">
    <property type="protein sequence ID" value="PKW25815.1"/>
    <property type="molecule type" value="Genomic_DNA"/>
</dbReference>
<dbReference type="AlphaFoldDB" id="A0A2N3YG43"/>
<gene>
    <name evidence="1" type="ORF">ATL31_0617</name>
</gene>
<evidence type="ECO:0000313" key="2">
    <source>
        <dbReference type="Proteomes" id="UP000233781"/>
    </source>
</evidence>
<reference evidence="1 2" key="1">
    <citation type="submission" date="2017-12" db="EMBL/GenBank/DDBJ databases">
        <title>Sequencing the genomes of 1000 Actinobacteria strains.</title>
        <authorList>
            <person name="Klenk H.-P."/>
        </authorList>
    </citation>
    <scope>NUCLEOTIDE SEQUENCE [LARGE SCALE GENOMIC DNA]</scope>
    <source>
        <strain evidence="1 2">DSM 12806</strain>
    </source>
</reference>
<keyword evidence="2" id="KW-1185">Reference proteome</keyword>
<accession>A0A2N3YG43</accession>
<dbReference type="InterPro" id="IPR006748">
    <property type="entry name" value="NH2Glyco/OHUrea_AB-resist_kin"/>
</dbReference>
<dbReference type="Pfam" id="PF04655">
    <property type="entry name" value="APH_6_hur"/>
    <property type="match status" value="1"/>
</dbReference>
<protein>
    <submittedName>
        <fullName evidence="1">Streptomycin 6-kinase</fullName>
    </submittedName>
</protein>
<dbReference type="GO" id="GO:0016773">
    <property type="term" value="F:phosphotransferase activity, alcohol group as acceptor"/>
    <property type="evidence" value="ECO:0007669"/>
    <property type="project" value="InterPro"/>
</dbReference>
<sequence length="297" mass="32147">MSVEPPPDWVARVSRYPGDTGPTGADWVRTVPRLVDEALQRWGLLVDGPPRTGRTALVVPVRRAGQRFALKVVWPHPDAAHEALALRTWDGRAAVRLVAALPSDGLLLLERLEVEDLTEVWADEACEAVGGLLAGLHVPAPPPVPRIGPYLAPHLERMQQRAGVPRRVTTRTLGLARELLSGDGPELLLHTDLHYENVLRAPDGGWRAIDPQPLAGPPAFELLPLVTHRVEELGTGASLRWSVRHRIALAAEAAGIDLDEAMAWSLLRAGVEVGWAVGLDEPERLTTAVALTKALDG</sequence>
<organism evidence="1 2">
    <name type="scientific">Phycicoccus duodecadis</name>
    <dbReference type="NCBI Taxonomy" id="173053"/>
    <lineage>
        <taxon>Bacteria</taxon>
        <taxon>Bacillati</taxon>
        <taxon>Actinomycetota</taxon>
        <taxon>Actinomycetes</taxon>
        <taxon>Micrococcales</taxon>
        <taxon>Intrasporangiaceae</taxon>
        <taxon>Phycicoccus</taxon>
    </lineage>
</organism>
<dbReference type="SUPFAM" id="SSF56112">
    <property type="entry name" value="Protein kinase-like (PK-like)"/>
    <property type="match status" value="1"/>
</dbReference>
<keyword evidence="1" id="KW-0418">Kinase</keyword>
<dbReference type="RefSeq" id="WP_158239774.1">
    <property type="nucleotide sequence ID" value="NZ_PJNE01000001.1"/>
</dbReference>
<dbReference type="InterPro" id="IPR011009">
    <property type="entry name" value="Kinase-like_dom_sf"/>
</dbReference>
<dbReference type="GO" id="GO:0019748">
    <property type="term" value="P:secondary metabolic process"/>
    <property type="evidence" value="ECO:0007669"/>
    <property type="project" value="InterPro"/>
</dbReference>